<dbReference type="Proteomes" id="UP000594014">
    <property type="component" value="Chromosome"/>
</dbReference>
<gene>
    <name evidence="1" type="primary">amrS</name>
    <name evidence="1" type="ORF">FRZ06_09545</name>
</gene>
<evidence type="ECO:0000313" key="2">
    <source>
        <dbReference type="Proteomes" id="UP000594014"/>
    </source>
</evidence>
<proteinExistence type="predicted"/>
<reference evidence="1" key="1">
    <citation type="submission" date="2019-08" db="EMBL/GenBank/DDBJ databases">
        <title>Genome sequence of Clostridiales bacterium MT110.</title>
        <authorList>
            <person name="Cao J."/>
        </authorList>
    </citation>
    <scope>NUCLEOTIDE SEQUENCE</scope>
    <source>
        <strain evidence="1">MT110</strain>
    </source>
</reference>
<name>A0ACD1AHR2_9FIRM</name>
<keyword evidence="2" id="KW-1185">Reference proteome</keyword>
<evidence type="ECO:0000313" key="1">
    <source>
        <dbReference type="EMBL" id="QOX65886.1"/>
    </source>
</evidence>
<sequence>MFYEKLDQGRVRCFLCPHNCRFGIGGRGICGVRQNREGTLYSLNYGEISSIGMDPIEKKPLYRFHPGSSILSIGSIGCNLKCPFCQNHTIARVKPEEVHTYPAESRQIVDKALSLKQQGNIGIAYTYNEPAIWYEYVYDTAKLARENGLLNVIVTNGFIGSEPLDKLLPLTDAMNIDLKAYRADLYEDFLKGGLKEVKTSIKQAASSCHVEVTTLIIPGFNDAVSEMEEMAEWLASLSPELPLHLSRYFPRYELTDREPTPYETLQTLKQVAQRHLKYVYLGNV</sequence>
<accession>A0ACD1AHR2</accession>
<protein>
    <submittedName>
        <fullName evidence="1">AmmeMemoRadiSam system radical SAM enzyme</fullName>
    </submittedName>
</protein>
<dbReference type="EMBL" id="CP042469">
    <property type="protein sequence ID" value="QOX65886.1"/>
    <property type="molecule type" value="Genomic_DNA"/>
</dbReference>
<organism evidence="1 2">
    <name type="scientific">Anoxybacterium hadale</name>
    <dbReference type="NCBI Taxonomy" id="3408580"/>
    <lineage>
        <taxon>Bacteria</taxon>
        <taxon>Bacillati</taxon>
        <taxon>Bacillota</taxon>
        <taxon>Clostridia</taxon>
        <taxon>Peptostreptococcales</taxon>
        <taxon>Anaerovoracaceae</taxon>
        <taxon>Anoxybacterium</taxon>
    </lineage>
</organism>